<dbReference type="Proteomes" id="UP000593571">
    <property type="component" value="Unassembled WGS sequence"/>
</dbReference>
<organism evidence="1 2">
    <name type="scientific">Rousettus aegyptiacus</name>
    <name type="common">Egyptian fruit bat</name>
    <name type="synonym">Pteropus aegyptiacus</name>
    <dbReference type="NCBI Taxonomy" id="9407"/>
    <lineage>
        <taxon>Eukaryota</taxon>
        <taxon>Metazoa</taxon>
        <taxon>Chordata</taxon>
        <taxon>Craniata</taxon>
        <taxon>Vertebrata</taxon>
        <taxon>Euteleostomi</taxon>
        <taxon>Mammalia</taxon>
        <taxon>Eutheria</taxon>
        <taxon>Laurasiatheria</taxon>
        <taxon>Chiroptera</taxon>
        <taxon>Yinpterochiroptera</taxon>
        <taxon>Pteropodoidea</taxon>
        <taxon>Pteropodidae</taxon>
        <taxon>Rousettinae</taxon>
        <taxon>Rousettus</taxon>
    </lineage>
</organism>
<name>A0A7J8B7Q8_ROUAE</name>
<sequence>MFIAAGSVMLKTASADDTLNPTQKDFGCRQPRVAGAGQTVILGAPQPRFRGHWLSQENGAAPPAAPAPAGCARGVGPRLADAPFRRACLPRGLYRGVTLQASDSFYGFLKAILFLNNFFFIFRLQLTLSII</sequence>
<evidence type="ECO:0000313" key="1">
    <source>
        <dbReference type="EMBL" id="KAF6394714.1"/>
    </source>
</evidence>
<proteinExistence type="predicted"/>
<reference evidence="1 2" key="1">
    <citation type="journal article" date="2020" name="Nature">
        <title>Six reference-quality genomes reveal evolution of bat adaptations.</title>
        <authorList>
            <person name="Jebb D."/>
            <person name="Huang Z."/>
            <person name="Pippel M."/>
            <person name="Hughes G.M."/>
            <person name="Lavrichenko K."/>
            <person name="Devanna P."/>
            <person name="Winkler S."/>
            <person name="Jermiin L.S."/>
            <person name="Skirmuntt E.C."/>
            <person name="Katzourakis A."/>
            <person name="Burkitt-Gray L."/>
            <person name="Ray D.A."/>
            <person name="Sullivan K.A.M."/>
            <person name="Roscito J.G."/>
            <person name="Kirilenko B.M."/>
            <person name="Davalos L.M."/>
            <person name="Corthals A.P."/>
            <person name="Power M.L."/>
            <person name="Jones G."/>
            <person name="Ransome R.D."/>
            <person name="Dechmann D.K.N."/>
            <person name="Locatelli A.G."/>
            <person name="Puechmaille S.J."/>
            <person name="Fedrigo O."/>
            <person name="Jarvis E.D."/>
            <person name="Hiller M."/>
            <person name="Vernes S.C."/>
            <person name="Myers E.W."/>
            <person name="Teeling E.C."/>
        </authorList>
    </citation>
    <scope>NUCLEOTIDE SEQUENCE [LARGE SCALE GENOMIC DNA]</scope>
    <source>
        <strain evidence="1">MRouAeg1</strain>
        <tissue evidence="1">Muscle</tissue>
    </source>
</reference>
<keyword evidence="2" id="KW-1185">Reference proteome</keyword>
<gene>
    <name evidence="1" type="ORF">HJG63_010039</name>
</gene>
<evidence type="ECO:0000313" key="2">
    <source>
        <dbReference type="Proteomes" id="UP000593571"/>
    </source>
</evidence>
<dbReference type="AlphaFoldDB" id="A0A7J8B7Q8"/>
<dbReference type="EMBL" id="JACASE010000019">
    <property type="protein sequence ID" value="KAF6394714.1"/>
    <property type="molecule type" value="Genomic_DNA"/>
</dbReference>
<comment type="caution">
    <text evidence="1">The sequence shown here is derived from an EMBL/GenBank/DDBJ whole genome shotgun (WGS) entry which is preliminary data.</text>
</comment>
<accession>A0A7J8B7Q8</accession>
<protein>
    <submittedName>
        <fullName evidence="1">Uncharacterized protein</fullName>
    </submittedName>
</protein>